<feature type="binding site" evidence="7">
    <location>
        <position position="169"/>
    </location>
    <ligand>
        <name>substrate</name>
    </ligand>
</feature>
<sequence length="708" mass="79855">MIRRKGPVFCLETPNTTLVIKADTAEYLYYGKKLVSGGGFEPFFGSPRKIFSQYGGDDYTEYSVLLENADGGMSTAFAFSKCKILTEKPEIAGLPSSYGTGKTLELKYVDLPTKAALYLYYTVFDDSDVIAVSSKLVNGSKKEMHVRRLASVQLDLMGDYSFVTFEGTWARERQKISREIGKGVFYNDSKKGGSSHDRNPFVIAEGEDGVYGFNLIYSGNHKELLEQTQSGRARIVCGINDFMFRWALAPGEEFASPEAVMCYAPSEDALSLAMHAFISEHIVRGKWKKRERPVLVNNWEGTYFDFNEEKILNIARAAKETGVELFVLDDGWFGNRCDDRRALGDWFDNEEKTGGGLKHLADKIREMGLDFGIWVEPEMINEDSELYRSHPNFAMKVPGREPTRMRNQLCLNLADEKVQNYVVRVISDVIARSGASYVKWDYNRMLTDPFGKNIPQGEYFHRYMLGYYRIVSRITKKFPSVLFEGCSGGGGRFDLGNFCYFQQYWTSDDTDARERLKIQAGSSYGYPQTVMGAHVSACPNHQTGDSNPLETRFNIACGGLLGYELDMSKLTEDEMKTVAAQIAFYKENRKLLQFGDHYRLGDAFGGNMAGFMTVSKDKNTAIAVVSASEYIICGPVPSISFKGLNPSAVYEVTTREQVNYKNVLSFTAGGDLLMNAKLPLHDLYSDTQSWENSRRLYTRMFIFKKVKS</sequence>
<evidence type="ECO:0000256" key="5">
    <source>
        <dbReference type="PIRNR" id="PIRNR005536"/>
    </source>
</evidence>
<dbReference type="InterPro" id="IPR013785">
    <property type="entry name" value="Aldolase_TIM"/>
</dbReference>
<dbReference type="InterPro" id="IPR038417">
    <property type="entry name" value="Alpga-gal_N_sf"/>
</dbReference>
<gene>
    <name evidence="9" type="ORF">H9727_01905</name>
</gene>
<organism evidence="9 10">
    <name type="scientific">Candidatus Borkfalkia avistercoris</name>
    <dbReference type="NCBI Taxonomy" id="2838504"/>
    <lineage>
        <taxon>Bacteria</taxon>
        <taxon>Bacillati</taxon>
        <taxon>Bacillota</taxon>
        <taxon>Clostridia</taxon>
        <taxon>Christensenellales</taxon>
        <taxon>Christensenellaceae</taxon>
        <taxon>Candidatus Borkfalkia</taxon>
    </lineage>
</organism>
<feature type="binding site" evidence="7">
    <location>
        <begin position="439"/>
        <end position="443"/>
    </location>
    <ligand>
        <name>substrate</name>
    </ligand>
</feature>
<dbReference type="InterPro" id="IPR002252">
    <property type="entry name" value="Glyco_hydro_36"/>
</dbReference>
<dbReference type="PANTHER" id="PTHR43053:SF3">
    <property type="entry name" value="ALPHA-GALACTOSIDASE C-RELATED"/>
    <property type="match status" value="1"/>
</dbReference>
<dbReference type="Pfam" id="PF02065">
    <property type="entry name" value="Melibiase"/>
    <property type="match status" value="1"/>
</dbReference>
<dbReference type="Proteomes" id="UP000824132">
    <property type="component" value="Unassembled WGS sequence"/>
</dbReference>
<keyword evidence="4 5" id="KW-0326">Glycosidase</keyword>
<dbReference type="SUPFAM" id="SSF51445">
    <property type="entry name" value="(Trans)glycosidases"/>
    <property type="match status" value="1"/>
</dbReference>
<dbReference type="PIRSF" id="PIRSF005536">
    <property type="entry name" value="Agal"/>
    <property type="match status" value="1"/>
</dbReference>
<evidence type="ECO:0000256" key="3">
    <source>
        <dbReference type="ARBA" id="ARBA00022801"/>
    </source>
</evidence>
<dbReference type="InterPro" id="IPR031704">
    <property type="entry name" value="Glyco_hydro_36_N"/>
</dbReference>
<protein>
    <recommendedName>
        <fullName evidence="2 5">Alpha-galactosidase</fullName>
        <ecNumber evidence="2 5">3.2.1.22</ecNumber>
    </recommendedName>
</protein>
<dbReference type="Gene3D" id="3.20.20.70">
    <property type="entry name" value="Aldolase class I"/>
    <property type="match status" value="1"/>
</dbReference>
<comment type="catalytic activity">
    <reaction evidence="1 5">
        <text>Hydrolysis of terminal, non-reducing alpha-D-galactose residues in alpha-D-galactosides, including galactose oligosaccharides, galactomannans and galactolipids.</text>
        <dbReference type="EC" id="3.2.1.22"/>
    </reaction>
</comment>
<dbReference type="InterPro" id="IPR050985">
    <property type="entry name" value="Alpha-glycosidase_related"/>
</dbReference>
<feature type="binding site" evidence="7">
    <location>
        <position position="406"/>
    </location>
    <ligand>
        <name>substrate</name>
    </ligand>
</feature>
<dbReference type="CDD" id="cd14791">
    <property type="entry name" value="GH36"/>
    <property type="match status" value="1"/>
</dbReference>
<feature type="domain" description="Glycosyl hydrolase family 36 N-terminal" evidence="8">
    <location>
        <begin position="45"/>
        <end position="249"/>
    </location>
</feature>
<evidence type="ECO:0000256" key="7">
    <source>
        <dbReference type="PIRSR" id="PIRSR005536-2"/>
    </source>
</evidence>
<evidence type="ECO:0000256" key="2">
    <source>
        <dbReference type="ARBA" id="ARBA00012755"/>
    </source>
</evidence>
<dbReference type="Gene3D" id="2.70.98.60">
    <property type="entry name" value="alpha-galactosidase from lactobacil brevis"/>
    <property type="match status" value="1"/>
</dbReference>
<dbReference type="GO" id="GO:0004557">
    <property type="term" value="F:alpha-galactosidase activity"/>
    <property type="evidence" value="ECO:0007669"/>
    <property type="project" value="UniProtKB-UniRule"/>
</dbReference>
<dbReference type="AlphaFoldDB" id="A0A9D2A6U1"/>
<keyword evidence="3 5" id="KW-0378">Hydrolase</keyword>
<evidence type="ECO:0000256" key="4">
    <source>
        <dbReference type="ARBA" id="ARBA00023295"/>
    </source>
</evidence>
<dbReference type="EMBL" id="DXCL01000010">
    <property type="protein sequence ID" value="HIZ03018.1"/>
    <property type="molecule type" value="Genomic_DNA"/>
</dbReference>
<feature type="active site" description="Proton donor" evidence="6">
    <location>
        <position position="508"/>
    </location>
</feature>
<comment type="similarity">
    <text evidence="5">Belongs to the glycosyl hydrolase.</text>
</comment>
<dbReference type="Pfam" id="PF16875">
    <property type="entry name" value="Glyco_hydro_36N"/>
    <property type="match status" value="1"/>
</dbReference>
<reference evidence="9" key="2">
    <citation type="submission" date="2021-04" db="EMBL/GenBank/DDBJ databases">
        <authorList>
            <person name="Gilroy R."/>
        </authorList>
    </citation>
    <scope>NUCLEOTIDE SEQUENCE</scope>
    <source>
        <strain evidence="9">CHK187-5294</strain>
    </source>
</reference>
<dbReference type="FunFam" id="3.20.20.70:FF:000118">
    <property type="entry name" value="Alpha-galactosidase"/>
    <property type="match status" value="1"/>
</dbReference>
<dbReference type="Gene3D" id="2.60.40.1180">
    <property type="entry name" value="Golgi alpha-mannosidase II"/>
    <property type="match status" value="1"/>
</dbReference>
<feature type="binding site" evidence="7">
    <location>
        <position position="486"/>
    </location>
    <ligand>
        <name>substrate</name>
    </ligand>
</feature>
<evidence type="ECO:0000256" key="1">
    <source>
        <dbReference type="ARBA" id="ARBA00001255"/>
    </source>
</evidence>
<name>A0A9D2A6U1_9FIRM</name>
<dbReference type="EC" id="3.2.1.22" evidence="2 5"/>
<comment type="caution">
    <text evidence="9">The sequence shown here is derived from an EMBL/GenBank/DDBJ whole genome shotgun (WGS) entry which is preliminary data.</text>
</comment>
<proteinExistence type="inferred from homology"/>
<dbReference type="InterPro" id="IPR013780">
    <property type="entry name" value="Glyco_hydro_b"/>
</dbReference>
<evidence type="ECO:0000313" key="9">
    <source>
        <dbReference type="EMBL" id="HIZ03018.1"/>
    </source>
</evidence>
<dbReference type="InterPro" id="IPR017853">
    <property type="entry name" value="GH"/>
</dbReference>
<dbReference type="PRINTS" id="PR00743">
    <property type="entry name" value="GLHYDRLASE36"/>
</dbReference>
<accession>A0A9D2A6U1</accession>
<feature type="binding site" evidence="7">
    <location>
        <position position="508"/>
    </location>
    <ligand>
        <name>substrate</name>
    </ligand>
</feature>
<dbReference type="PANTHER" id="PTHR43053">
    <property type="entry name" value="GLYCOSIDASE FAMILY 31"/>
    <property type="match status" value="1"/>
</dbReference>
<evidence type="ECO:0000313" key="10">
    <source>
        <dbReference type="Proteomes" id="UP000824132"/>
    </source>
</evidence>
<feature type="active site" description="Nucleophile" evidence="6">
    <location>
        <position position="441"/>
    </location>
</feature>
<reference evidence="9" key="1">
    <citation type="journal article" date="2021" name="PeerJ">
        <title>Extensive microbial diversity within the chicken gut microbiome revealed by metagenomics and culture.</title>
        <authorList>
            <person name="Gilroy R."/>
            <person name="Ravi A."/>
            <person name="Getino M."/>
            <person name="Pursley I."/>
            <person name="Horton D.L."/>
            <person name="Alikhan N.F."/>
            <person name="Baker D."/>
            <person name="Gharbi K."/>
            <person name="Hall N."/>
            <person name="Watson M."/>
            <person name="Adriaenssens E.M."/>
            <person name="Foster-Nyarko E."/>
            <person name="Jarju S."/>
            <person name="Secka A."/>
            <person name="Antonio M."/>
            <person name="Oren A."/>
            <person name="Chaudhuri R.R."/>
            <person name="La Ragione R."/>
            <person name="Hildebrand F."/>
            <person name="Pallen M.J."/>
        </authorList>
    </citation>
    <scope>NUCLEOTIDE SEQUENCE</scope>
    <source>
        <strain evidence="9">CHK187-5294</strain>
    </source>
</reference>
<dbReference type="GO" id="GO:0016052">
    <property type="term" value="P:carbohydrate catabolic process"/>
    <property type="evidence" value="ECO:0007669"/>
    <property type="project" value="InterPro"/>
</dbReference>
<feature type="binding site" evidence="7">
    <location>
        <begin position="329"/>
        <end position="330"/>
    </location>
    <ligand>
        <name>substrate</name>
    </ligand>
</feature>
<evidence type="ECO:0000259" key="8">
    <source>
        <dbReference type="Pfam" id="PF16875"/>
    </source>
</evidence>
<evidence type="ECO:0000256" key="6">
    <source>
        <dbReference type="PIRSR" id="PIRSR005536-1"/>
    </source>
</evidence>